<evidence type="ECO:0000256" key="4">
    <source>
        <dbReference type="ARBA" id="ARBA00013244"/>
    </source>
</evidence>
<keyword evidence="5 11" id="KW-0444">Lipid biosynthesis</keyword>
<dbReference type="PANTHER" id="PTHR31650">
    <property type="entry name" value="O-ACYLTRANSFERASE (WSD1-LIKE) FAMILY PROTEIN"/>
    <property type="match status" value="1"/>
</dbReference>
<feature type="domain" description="O-acyltransferase WSD1-like N-terminal" evidence="12">
    <location>
        <begin position="9"/>
        <end position="277"/>
    </location>
</feature>
<dbReference type="Pfam" id="PF03007">
    <property type="entry name" value="WS_DGAT_cat"/>
    <property type="match status" value="1"/>
</dbReference>
<comment type="similarity">
    <text evidence="3 11">Belongs to the long-chain O-acyltransferase family.</text>
</comment>
<evidence type="ECO:0000256" key="9">
    <source>
        <dbReference type="ARBA" id="ARBA00023315"/>
    </source>
</evidence>
<evidence type="ECO:0000256" key="6">
    <source>
        <dbReference type="ARBA" id="ARBA00022679"/>
    </source>
</evidence>
<dbReference type="InterPro" id="IPR045034">
    <property type="entry name" value="O-acyltransferase_WSD1-like"/>
</dbReference>
<evidence type="ECO:0000313" key="14">
    <source>
        <dbReference type="EMBL" id="MDR7364516.1"/>
    </source>
</evidence>
<keyword evidence="8 11" id="KW-0443">Lipid metabolism</keyword>
<feature type="domain" description="O-acyltransferase WSD1 C-terminal" evidence="13">
    <location>
        <begin position="317"/>
        <end position="462"/>
    </location>
</feature>
<evidence type="ECO:0000256" key="7">
    <source>
        <dbReference type="ARBA" id="ARBA00022798"/>
    </source>
</evidence>
<keyword evidence="15" id="KW-1185">Reference proteome</keyword>
<evidence type="ECO:0000256" key="8">
    <source>
        <dbReference type="ARBA" id="ARBA00023098"/>
    </source>
</evidence>
<dbReference type="InterPro" id="IPR014292">
    <property type="entry name" value="Acyl_transf_WS/DGAT"/>
</dbReference>
<dbReference type="Proteomes" id="UP001183648">
    <property type="component" value="Unassembled WGS sequence"/>
</dbReference>
<dbReference type="PANTHER" id="PTHR31650:SF1">
    <property type="entry name" value="WAX ESTER SYNTHASE_DIACYLGLYCEROL ACYLTRANSFERASE 4-RELATED"/>
    <property type="match status" value="1"/>
</dbReference>
<organism evidence="14 15">
    <name type="scientific">Nocardioides marmoribigeumensis</name>
    <dbReference type="NCBI Taxonomy" id="433649"/>
    <lineage>
        <taxon>Bacteria</taxon>
        <taxon>Bacillati</taxon>
        <taxon>Actinomycetota</taxon>
        <taxon>Actinomycetes</taxon>
        <taxon>Propionibacteriales</taxon>
        <taxon>Nocardioidaceae</taxon>
        <taxon>Nocardioides</taxon>
    </lineage>
</organism>
<keyword evidence="9 11" id="KW-0012">Acyltransferase</keyword>
<evidence type="ECO:0000256" key="1">
    <source>
        <dbReference type="ARBA" id="ARBA00004771"/>
    </source>
</evidence>
<evidence type="ECO:0000259" key="12">
    <source>
        <dbReference type="Pfam" id="PF03007"/>
    </source>
</evidence>
<evidence type="ECO:0000256" key="11">
    <source>
        <dbReference type="RuleBase" id="RU361241"/>
    </source>
</evidence>
<dbReference type="SUPFAM" id="SSF52777">
    <property type="entry name" value="CoA-dependent acyltransferases"/>
    <property type="match status" value="1"/>
</dbReference>
<sequence length="472" mass="51264">MANQVLKINDAGWLHAETFRTPMQVGVLANFTMPEDADDCYLEDLVNMWRTHKTFQPPFNYKLRGTAVPRWEVLPDEEIDLDYHLRHSAVPSPGGERELGILVSRLHAMNMDRRYPLWECHVIEGVAPGRWSLYIKVHHSQIDGVGGIRMARRMFTTDPDARGLLPPWAVGTHGVDQSGLPPKEKKTDVAVRSGGGRLGAVTGAVRSTAAIGGALARTYRESAIGSGDDLRAVPYRAPKSILNGRISKPRRFATQAYPMDRVRQVAKAADGSLNDVFLALCAGALRRYLIEIGELPKQSLTANVPVSVRAGDGAKVGNAISFLYAKIGTDIEDPVERVKAIHESTRLGKERLPKAGAGAMDIYTAGLMGPFLGQAMLGVGGIGRPASNIVISNVPGLQETRYIEGSTMEEYYPISLLFHGQALNITAVSNASMFCVGFTGCRDTLPSLQKIAVYMGEALAELEDALGVTWTA</sequence>
<dbReference type="InterPro" id="IPR009721">
    <property type="entry name" value="O-acyltransferase_WSD1_C"/>
</dbReference>
<evidence type="ECO:0000256" key="5">
    <source>
        <dbReference type="ARBA" id="ARBA00022516"/>
    </source>
</evidence>
<evidence type="ECO:0000256" key="10">
    <source>
        <dbReference type="ARBA" id="ARBA00048109"/>
    </source>
</evidence>
<protein>
    <recommendedName>
        <fullName evidence="4 11">Diacylglycerol O-acyltransferase</fullName>
        <ecNumber evidence="4 11">2.3.1.20</ecNumber>
    </recommendedName>
</protein>
<evidence type="ECO:0000313" key="15">
    <source>
        <dbReference type="Proteomes" id="UP001183648"/>
    </source>
</evidence>
<comment type="pathway">
    <text evidence="2">Lipid metabolism.</text>
</comment>
<dbReference type="EC" id="2.3.1.20" evidence="4 11"/>
<dbReference type="InterPro" id="IPR004255">
    <property type="entry name" value="O-acyltransferase_WSD1_N"/>
</dbReference>
<evidence type="ECO:0000259" key="13">
    <source>
        <dbReference type="Pfam" id="PF06974"/>
    </source>
</evidence>
<keyword evidence="6 11" id="KW-0808">Transferase</keyword>
<dbReference type="RefSeq" id="WP_310306236.1">
    <property type="nucleotide sequence ID" value="NZ_BAAAPS010000006.1"/>
</dbReference>
<reference evidence="14 15" key="1">
    <citation type="submission" date="2023-07" db="EMBL/GenBank/DDBJ databases">
        <title>Sequencing the genomes of 1000 actinobacteria strains.</title>
        <authorList>
            <person name="Klenk H.-P."/>
        </authorList>
    </citation>
    <scope>NUCLEOTIDE SEQUENCE [LARGE SCALE GENOMIC DNA]</scope>
    <source>
        <strain evidence="14 15">DSM 19426</strain>
    </source>
</reference>
<keyword evidence="7 11" id="KW-0319">Glycerol metabolism</keyword>
<gene>
    <name evidence="14" type="ORF">J2S63_004069</name>
</gene>
<name>A0ABU2C1L8_9ACTN</name>
<proteinExistence type="inferred from homology"/>
<dbReference type="Pfam" id="PF06974">
    <property type="entry name" value="WS_DGAT_C"/>
    <property type="match status" value="1"/>
</dbReference>
<evidence type="ECO:0000256" key="3">
    <source>
        <dbReference type="ARBA" id="ARBA00009587"/>
    </source>
</evidence>
<dbReference type="NCBIfam" id="TIGR02946">
    <property type="entry name" value="acyl_WS_DGAT"/>
    <property type="match status" value="1"/>
</dbReference>
<dbReference type="GO" id="GO:0016746">
    <property type="term" value="F:acyltransferase activity"/>
    <property type="evidence" value="ECO:0007669"/>
    <property type="project" value="UniProtKB-KW"/>
</dbReference>
<comment type="catalytic activity">
    <reaction evidence="10 11">
        <text>an acyl-CoA + a 1,2-diacyl-sn-glycerol = a triacyl-sn-glycerol + CoA</text>
        <dbReference type="Rhea" id="RHEA:10868"/>
        <dbReference type="ChEBI" id="CHEBI:17815"/>
        <dbReference type="ChEBI" id="CHEBI:57287"/>
        <dbReference type="ChEBI" id="CHEBI:58342"/>
        <dbReference type="ChEBI" id="CHEBI:64615"/>
        <dbReference type="EC" id="2.3.1.20"/>
    </reaction>
</comment>
<dbReference type="EMBL" id="JAVDYG010000001">
    <property type="protein sequence ID" value="MDR7364516.1"/>
    <property type="molecule type" value="Genomic_DNA"/>
</dbReference>
<evidence type="ECO:0000256" key="2">
    <source>
        <dbReference type="ARBA" id="ARBA00005189"/>
    </source>
</evidence>
<comment type="caution">
    <text evidence="14">The sequence shown here is derived from an EMBL/GenBank/DDBJ whole genome shotgun (WGS) entry which is preliminary data.</text>
</comment>
<accession>A0ABU2C1L8</accession>
<comment type="pathway">
    <text evidence="1 11">Glycerolipid metabolism; triacylglycerol biosynthesis.</text>
</comment>